<dbReference type="EMBL" id="CP014699">
    <property type="protein sequence ID" value="AND79174.1"/>
    <property type="molecule type" value="Genomic_DNA"/>
</dbReference>
<accession>A0A172Q6T2</accession>
<evidence type="ECO:0000313" key="2">
    <source>
        <dbReference type="EMBL" id="AND79174.1"/>
    </source>
</evidence>
<organism evidence="2 3">
    <name type="scientific">Streptococcus pantholopis</name>
    <dbReference type="NCBI Taxonomy" id="1811193"/>
    <lineage>
        <taxon>Bacteria</taxon>
        <taxon>Bacillati</taxon>
        <taxon>Bacillota</taxon>
        <taxon>Bacilli</taxon>
        <taxon>Lactobacillales</taxon>
        <taxon>Streptococcaceae</taxon>
        <taxon>Streptococcus</taxon>
    </lineage>
</organism>
<keyword evidence="3" id="KW-1185">Reference proteome</keyword>
<dbReference type="Proteomes" id="UP000077317">
    <property type="component" value="Chromosome"/>
</dbReference>
<reference evidence="2 3" key="1">
    <citation type="journal article" date="2016" name="Int. J. Syst. Evol. Microbiol.">
        <title>Streptococcuspantholopis sp. nov., isolated from faeces of the Tibetan antelope (Pantholops hodgsonii).</title>
        <authorList>
            <person name="Bai X."/>
            <person name="Xiong Y."/>
            <person name="Lu S."/>
            <person name="Jin D."/>
            <person name="Lai X."/>
            <person name="Yang J."/>
            <person name="Niu L."/>
            <person name="Hu S."/>
            <person name="Meng X."/>
            <person name="Pu J."/>
            <person name="Ye C."/>
            <person name="Xu J."/>
        </authorList>
    </citation>
    <scope>NUCLEOTIDE SEQUENCE [LARGE SCALE GENOMIC DNA]</scope>
    <source>
        <strain evidence="2 3">TA 26</strain>
    </source>
</reference>
<reference evidence="3" key="2">
    <citation type="submission" date="2016-03" db="EMBL/GenBank/DDBJ databases">
        <title>Streptococcus antelopensis sp. nov., isolated from the feces of the Tibetan antelope (Pantholops hodgsonii) in Hoh Xil National Nature Reserve, Qinghai, China.</title>
        <authorList>
            <person name="Bai X."/>
        </authorList>
    </citation>
    <scope>NUCLEOTIDE SEQUENCE [LARGE SCALE GENOMIC DNA]</scope>
    <source>
        <strain evidence="3">TA 26</strain>
    </source>
</reference>
<dbReference type="KEGG" id="spat:A0O21_03595"/>
<feature type="compositionally biased region" description="Basic and acidic residues" evidence="1">
    <location>
        <begin position="13"/>
        <end position="29"/>
    </location>
</feature>
<protein>
    <submittedName>
        <fullName evidence="2">Uncharacterized protein</fullName>
    </submittedName>
</protein>
<feature type="compositionally biased region" description="Basic and acidic residues" evidence="1">
    <location>
        <begin position="44"/>
        <end position="54"/>
    </location>
</feature>
<feature type="region of interest" description="Disordered" evidence="1">
    <location>
        <begin position="1"/>
        <end position="54"/>
    </location>
</feature>
<evidence type="ECO:0000256" key="1">
    <source>
        <dbReference type="SAM" id="MobiDB-lite"/>
    </source>
</evidence>
<evidence type="ECO:0000313" key="3">
    <source>
        <dbReference type="Proteomes" id="UP000077317"/>
    </source>
</evidence>
<gene>
    <name evidence="2" type="ORF">A0O21_03595</name>
</gene>
<proteinExistence type="predicted"/>
<sequence length="79" mass="9104">MFNSNKIQRPLKTQKENRERTDESPDSKSGHLFPAEFRPCSVDQDTKPVKRVQQKDGKSEIFDFVDAPLPERLEGCGRL</sequence>
<dbReference type="AlphaFoldDB" id="A0A172Q6T2"/>
<name>A0A172Q6T2_9STRE</name>